<evidence type="ECO:0000259" key="5">
    <source>
        <dbReference type="PROSITE" id="PS50048"/>
    </source>
</evidence>
<keyword evidence="4" id="KW-0472">Membrane</keyword>
<accession>W9CWD0</accession>
<evidence type="ECO:0000313" key="6">
    <source>
        <dbReference type="EMBL" id="ESZ98939.1"/>
    </source>
</evidence>
<organism evidence="6 7">
    <name type="scientific">Sclerotinia borealis (strain F-4128)</name>
    <dbReference type="NCBI Taxonomy" id="1432307"/>
    <lineage>
        <taxon>Eukaryota</taxon>
        <taxon>Fungi</taxon>
        <taxon>Dikarya</taxon>
        <taxon>Ascomycota</taxon>
        <taxon>Pezizomycotina</taxon>
        <taxon>Leotiomycetes</taxon>
        <taxon>Helotiales</taxon>
        <taxon>Sclerotiniaceae</taxon>
        <taxon>Sclerotinia</taxon>
    </lineage>
</organism>
<dbReference type="OrthoDB" id="6133115at2759"/>
<evidence type="ECO:0000256" key="3">
    <source>
        <dbReference type="SAM" id="MobiDB-lite"/>
    </source>
</evidence>
<evidence type="ECO:0000256" key="4">
    <source>
        <dbReference type="SAM" id="Phobius"/>
    </source>
</evidence>
<dbReference type="STRING" id="1432307.W9CWD0"/>
<dbReference type="AlphaFoldDB" id="W9CWD0"/>
<dbReference type="GO" id="GO:0008270">
    <property type="term" value="F:zinc ion binding"/>
    <property type="evidence" value="ECO:0007669"/>
    <property type="project" value="InterPro"/>
</dbReference>
<feature type="region of interest" description="Disordered" evidence="3">
    <location>
        <begin position="1"/>
        <end position="22"/>
    </location>
</feature>
<name>W9CWD0_SCLBF</name>
<dbReference type="GO" id="GO:0000981">
    <property type="term" value="F:DNA-binding transcription factor activity, RNA polymerase II-specific"/>
    <property type="evidence" value="ECO:0007669"/>
    <property type="project" value="InterPro"/>
</dbReference>
<dbReference type="CDD" id="cd12148">
    <property type="entry name" value="fungal_TF_MHR"/>
    <property type="match status" value="1"/>
</dbReference>
<sequence>MNLDSAASSSNSAAASARKDRGPIASQACDVCRQRKQRCDEMRPKCGLCTRLKIECSYREPVPTKKDKTMVEILDRVKSIENKLNRLPRGAADASEPAPTQISPTHQPSFAEPFTSQSEAQTLATSLSRPRESSPGRMNTNTIYHHFTASHKVLTWPAIQQLLLQAVPSSLGDVKFMEKGSVFIVRMQGKRLPLSLNVDLQDKPFVGMQSLANRVAGGLRITFSGLSREAMLQLATSYFDSFNFLYPFMDRQIFVSDTLTKVQSEGFDGDVESVIALLVFALGEVALEGTRGDPVNVYQGRPSGVRGGSGSSTPPGLAFFNEAMKRIGCVLTECSLENVQMFTLTALYYQSCSRHMEFWRAMMSASSACNILITSGSIDWKSTRGDLIKRAYWHCATMETTLHLDMDLPLTSMMNLETRVELPLFRNQFCEADFEGDQQSHWQAHNSSVLALRRICVQVQNSIIESKQTVSNMDFSSPTTDGFDFLSASGIRQLASQLTQWRGLLPNAIQWAEDEPMSFPSLQTPEQQSEDIDPILTSPSFSQDPRTTLFSTNLDEEPVRYPYVYDIQVAVLRTRYYYAKYTAYRPFIFKVLHFPELVTSDDALNVAECLRSCLLWPLLLSPPSRYKRLIPYLFTWSQIFLSILLIVHLSKHNMMLKNICDNMCGERYHRDIDETVKLMLDWIRDLKEADDPIALWCWNMLRGIYWW</sequence>
<dbReference type="PANTHER" id="PTHR47785">
    <property type="entry name" value="ZN(II)2CYS6 TRANSCRIPTION FACTOR (EUROFUNG)-RELATED-RELATED"/>
    <property type="match status" value="1"/>
</dbReference>
<protein>
    <recommendedName>
        <fullName evidence="5">Zn(2)-C6 fungal-type domain-containing protein</fullName>
    </recommendedName>
</protein>
<keyword evidence="2" id="KW-0539">Nucleus</keyword>
<reference evidence="6 7" key="1">
    <citation type="journal article" date="2014" name="Genome Announc.">
        <title>Draft genome sequence of Sclerotinia borealis, a psychrophilic plant pathogenic fungus.</title>
        <authorList>
            <person name="Mardanov A.V."/>
            <person name="Beletsky A.V."/>
            <person name="Kadnikov V.V."/>
            <person name="Ignatov A.N."/>
            <person name="Ravin N.V."/>
        </authorList>
    </citation>
    <scope>NUCLEOTIDE SEQUENCE [LARGE SCALE GENOMIC DNA]</scope>
    <source>
        <strain evidence="7">F-4157</strain>
    </source>
</reference>
<feature type="region of interest" description="Disordered" evidence="3">
    <location>
        <begin position="84"/>
        <end position="140"/>
    </location>
</feature>
<dbReference type="GO" id="GO:0003677">
    <property type="term" value="F:DNA binding"/>
    <property type="evidence" value="ECO:0007669"/>
    <property type="project" value="InterPro"/>
</dbReference>
<evidence type="ECO:0000256" key="1">
    <source>
        <dbReference type="ARBA" id="ARBA00022723"/>
    </source>
</evidence>
<keyword evidence="4" id="KW-1133">Transmembrane helix</keyword>
<dbReference type="PANTHER" id="PTHR47785:SF6">
    <property type="entry name" value="ZN(II)2CYS6 TRANSCRIPTION FACTOR (EUROFUNG)"/>
    <property type="match status" value="1"/>
</dbReference>
<feature type="compositionally biased region" description="Polar residues" evidence="3">
    <location>
        <begin position="98"/>
        <end position="128"/>
    </location>
</feature>
<feature type="transmembrane region" description="Helical" evidence="4">
    <location>
        <begin position="629"/>
        <end position="649"/>
    </location>
</feature>
<dbReference type="PROSITE" id="PS50048">
    <property type="entry name" value="ZN2_CY6_FUNGAL_2"/>
    <property type="match status" value="1"/>
</dbReference>
<dbReference type="InterPro" id="IPR036864">
    <property type="entry name" value="Zn2-C6_fun-type_DNA-bd_sf"/>
</dbReference>
<dbReference type="InterPro" id="IPR053181">
    <property type="entry name" value="EcdB-like_regulator"/>
</dbReference>
<dbReference type="HOGENOM" id="CLU_014025_2_0_1"/>
<dbReference type="SUPFAM" id="SSF57701">
    <property type="entry name" value="Zn2/Cys6 DNA-binding domain"/>
    <property type="match status" value="1"/>
</dbReference>
<dbReference type="InterPro" id="IPR007219">
    <property type="entry name" value="XnlR_reg_dom"/>
</dbReference>
<keyword evidence="4" id="KW-0812">Transmembrane</keyword>
<dbReference type="GO" id="GO:0006351">
    <property type="term" value="P:DNA-templated transcription"/>
    <property type="evidence" value="ECO:0007669"/>
    <property type="project" value="InterPro"/>
</dbReference>
<feature type="compositionally biased region" description="Low complexity" evidence="3">
    <location>
        <begin position="1"/>
        <end position="16"/>
    </location>
</feature>
<comment type="caution">
    <text evidence="6">The sequence shown here is derived from an EMBL/GenBank/DDBJ whole genome shotgun (WGS) entry which is preliminary data.</text>
</comment>
<dbReference type="Proteomes" id="UP000019487">
    <property type="component" value="Unassembled WGS sequence"/>
</dbReference>
<feature type="domain" description="Zn(2)-C6 fungal-type" evidence="5">
    <location>
        <begin position="28"/>
        <end position="58"/>
    </location>
</feature>
<proteinExistence type="predicted"/>
<dbReference type="Pfam" id="PF00172">
    <property type="entry name" value="Zn_clus"/>
    <property type="match status" value="1"/>
</dbReference>
<evidence type="ECO:0000313" key="7">
    <source>
        <dbReference type="Proteomes" id="UP000019487"/>
    </source>
</evidence>
<dbReference type="SMART" id="SM00066">
    <property type="entry name" value="GAL4"/>
    <property type="match status" value="1"/>
</dbReference>
<gene>
    <name evidence="6" type="ORF">SBOR_0695</name>
</gene>
<dbReference type="EMBL" id="AYSA01000027">
    <property type="protein sequence ID" value="ESZ98939.1"/>
    <property type="molecule type" value="Genomic_DNA"/>
</dbReference>
<evidence type="ECO:0000256" key="2">
    <source>
        <dbReference type="ARBA" id="ARBA00023242"/>
    </source>
</evidence>
<dbReference type="InterPro" id="IPR001138">
    <property type="entry name" value="Zn2Cys6_DnaBD"/>
</dbReference>
<keyword evidence="7" id="KW-1185">Reference proteome</keyword>
<dbReference type="PROSITE" id="PS00463">
    <property type="entry name" value="ZN2_CY6_FUNGAL_1"/>
    <property type="match status" value="1"/>
</dbReference>
<keyword evidence="1" id="KW-0479">Metal-binding</keyword>
<dbReference type="Pfam" id="PF04082">
    <property type="entry name" value="Fungal_trans"/>
    <property type="match status" value="1"/>
</dbReference>
<dbReference type="CDD" id="cd00067">
    <property type="entry name" value="GAL4"/>
    <property type="match status" value="1"/>
</dbReference>
<dbReference type="Gene3D" id="4.10.240.10">
    <property type="entry name" value="Zn(2)-C6 fungal-type DNA-binding domain"/>
    <property type="match status" value="1"/>
</dbReference>